<protein>
    <submittedName>
        <fullName evidence="1">24946_t:CDS:1</fullName>
    </submittedName>
</protein>
<name>A0ACA9NCZ3_9GLOM</name>
<proteinExistence type="predicted"/>
<sequence>MALLPEKSKERGPKSKDEMRAKEEIIVFDLVNDKNVEDGGLGGYEVNNGYCYTHRVQGKELGELRQCSFFDKKGFCMIATAEKFKDRFYCSSHHKLLIEYDKEIKEQIKILNEEERKGKMIELVRVLESYITLLELN</sequence>
<gene>
    <name evidence="1" type="ORF">RPERSI_LOCUS7591</name>
</gene>
<evidence type="ECO:0000313" key="1">
    <source>
        <dbReference type="EMBL" id="CAG8643936.1"/>
    </source>
</evidence>
<evidence type="ECO:0000313" key="2">
    <source>
        <dbReference type="Proteomes" id="UP000789920"/>
    </source>
</evidence>
<keyword evidence="2" id="KW-1185">Reference proteome</keyword>
<reference evidence="1" key="1">
    <citation type="submission" date="2021-06" db="EMBL/GenBank/DDBJ databases">
        <authorList>
            <person name="Kallberg Y."/>
            <person name="Tangrot J."/>
            <person name="Rosling A."/>
        </authorList>
    </citation>
    <scope>NUCLEOTIDE SEQUENCE</scope>
    <source>
        <strain evidence="1">MA461A</strain>
    </source>
</reference>
<dbReference type="Proteomes" id="UP000789920">
    <property type="component" value="Unassembled WGS sequence"/>
</dbReference>
<accession>A0ACA9NCZ3</accession>
<dbReference type="EMBL" id="CAJVQC010013010">
    <property type="protein sequence ID" value="CAG8643936.1"/>
    <property type="molecule type" value="Genomic_DNA"/>
</dbReference>
<comment type="caution">
    <text evidence="1">The sequence shown here is derived from an EMBL/GenBank/DDBJ whole genome shotgun (WGS) entry which is preliminary data.</text>
</comment>
<feature type="non-terminal residue" evidence="1">
    <location>
        <position position="137"/>
    </location>
</feature>
<organism evidence="1 2">
    <name type="scientific">Racocetra persica</name>
    <dbReference type="NCBI Taxonomy" id="160502"/>
    <lineage>
        <taxon>Eukaryota</taxon>
        <taxon>Fungi</taxon>
        <taxon>Fungi incertae sedis</taxon>
        <taxon>Mucoromycota</taxon>
        <taxon>Glomeromycotina</taxon>
        <taxon>Glomeromycetes</taxon>
        <taxon>Diversisporales</taxon>
        <taxon>Gigasporaceae</taxon>
        <taxon>Racocetra</taxon>
    </lineage>
</organism>